<dbReference type="InterPro" id="IPR008752">
    <property type="entry name" value="Peptidase_M11"/>
</dbReference>
<dbReference type="Pfam" id="PF10633">
    <property type="entry name" value="NPCBM_assoc"/>
    <property type="match status" value="3"/>
</dbReference>
<dbReference type="InterPro" id="IPR018905">
    <property type="entry name" value="A-galactase_NEW3"/>
</dbReference>
<accession>A0A975YM69</accession>
<evidence type="ECO:0000259" key="2">
    <source>
        <dbReference type="Pfam" id="PF05548"/>
    </source>
</evidence>
<dbReference type="Pfam" id="PF05548">
    <property type="entry name" value="Peptidase_M11"/>
    <property type="match status" value="1"/>
</dbReference>
<feature type="domain" description="Alpha-galactosidase NEW3" evidence="3">
    <location>
        <begin position="701"/>
        <end position="770"/>
    </location>
</feature>
<feature type="compositionally biased region" description="Low complexity" evidence="1">
    <location>
        <begin position="1000"/>
        <end position="1017"/>
    </location>
</feature>
<keyword evidence="5" id="KW-1185">Reference proteome</keyword>
<reference evidence="4" key="1">
    <citation type="submission" date="2021-06" db="EMBL/GenBank/DDBJ databases">
        <title>Vibrio nov. sp., novel gut bacterium isolated from Yellow Sea oyster.</title>
        <authorList>
            <person name="Muhammad N."/>
            <person name="Nguyen T.H."/>
            <person name="Lee Y.-J."/>
            <person name="Ko J."/>
            <person name="Kim S.-G."/>
        </authorList>
    </citation>
    <scope>NUCLEOTIDE SEQUENCE</scope>
    <source>
        <strain evidence="4">OG9-811</strain>
    </source>
</reference>
<dbReference type="AlphaFoldDB" id="A0A975YM69"/>
<name>A0A975YM69_9VIBR</name>
<dbReference type="PANTHER" id="PTHR39198">
    <property type="entry name" value="HYPOTHETICAL MEMBRANE PROTEIN, CONSERVED"/>
    <property type="match status" value="1"/>
</dbReference>
<dbReference type="KEGG" id="vos:KNV97_02490"/>
<feature type="domain" description="Alpha-galactosidase NEW3" evidence="3">
    <location>
        <begin position="814"/>
        <end position="887"/>
    </location>
</feature>
<feature type="domain" description="Alpha-galactosidase NEW3" evidence="3">
    <location>
        <begin position="587"/>
        <end position="659"/>
    </location>
</feature>
<evidence type="ECO:0000313" key="4">
    <source>
        <dbReference type="EMBL" id="QXO16398.1"/>
    </source>
</evidence>
<evidence type="ECO:0000256" key="1">
    <source>
        <dbReference type="SAM" id="MobiDB-lite"/>
    </source>
</evidence>
<organism evidence="4 5">
    <name type="scientific">Vibrio ostreae</name>
    <dbReference type="NCBI Taxonomy" id="2841925"/>
    <lineage>
        <taxon>Bacteria</taxon>
        <taxon>Pseudomonadati</taxon>
        <taxon>Pseudomonadota</taxon>
        <taxon>Gammaproteobacteria</taxon>
        <taxon>Vibrionales</taxon>
        <taxon>Vibrionaceae</taxon>
        <taxon>Vibrio</taxon>
    </lineage>
</organism>
<dbReference type="Proteomes" id="UP000694232">
    <property type="component" value="Chromosome 2"/>
</dbReference>
<dbReference type="Pfam" id="PF17963">
    <property type="entry name" value="Big_9"/>
    <property type="match status" value="1"/>
</dbReference>
<dbReference type="RefSeq" id="WP_218562044.1">
    <property type="nucleotide sequence ID" value="NZ_CP076642.1"/>
</dbReference>
<dbReference type="EMBL" id="CP076642">
    <property type="protein sequence ID" value="QXO16398.1"/>
    <property type="molecule type" value="Genomic_DNA"/>
</dbReference>
<dbReference type="PANTHER" id="PTHR39198:SF1">
    <property type="entry name" value="ALPHA-GALACTOSIDASE NEW3 DOMAIN-CONTAINING PROTEIN"/>
    <property type="match status" value="1"/>
</dbReference>
<feature type="domain" description="Peptidase M11 gametolysin" evidence="2">
    <location>
        <begin position="281"/>
        <end position="434"/>
    </location>
</feature>
<proteinExistence type="predicted"/>
<gene>
    <name evidence="4" type="ORF">KNV97_02490</name>
</gene>
<evidence type="ECO:0000313" key="5">
    <source>
        <dbReference type="Proteomes" id="UP000694232"/>
    </source>
</evidence>
<sequence>MFNLHFNFRDDAVRSSKQASALLLGAFSLLFIVPFASASQVHQDHGLSHSHYEDLSGQNYGQQIAQQNRLQAKAETQALVDSLNTYRSADKADKKSALNQMVSLAKQRKDYLKQLMESDPAAVAGAVLTAAERQQMPDAVSQYLEQKKTLDGELEVFYEDYEDHSKSRLRHILKTANGRIELHMAEKSAVQSFSSGEKVRAHGWRFDNSEESTNSLVLENDPEALALLAQDGTSTTGSSASTNTFGEQRTLVMLINFQDNIQEPWTAQETQDLVFGPVSDYYKENSDGRTWLTGDVVGYYTLPIASTCDSWDIYVNAKQMAEDSGVDVSRYQRLVYIFPKNSSCGWTGMGTLGGTQTRAYINGSFTMNTIGHELGHNFGLYHAEYLDCKNEIIGEGCLAITYGDTLDIMGAYGVEGHFNAFNKEQLGWLSTDSGDIVEADTEASYIIEPLETTLSDSAKGIKIPRGVDPETGQQQWYYVEYRQAIGFDSFLSNKPGVTNGVVIHRSPESSTRGSQLLDMTPQSSLFDLDDAALLTGNSFTDSDAGITITTEWADSTGASVHVSFTQATCSSSSPGVSVVANQSSVLAGDTASYSVTVVNNDSDSCAATNYNVSAEVPDGWLSTSSVVSLAAGATETVTLNVTPSDKVAEGSYSLSFTAANGSDSRDIGSAVVNLTIDAPVEQCVPGNPVLSLTASQTGAVAAGTTVSYTATVTNKDSMSCESSTVDVVANVPNGWTADSRSVALAPGQSASVNLSVTSSDTASEGVYPVDVYTYNTADIAYNSSAESSYIVAAPEALCVEAAPRISVASVSGEVTAGSTVTYNVTVTNQNSTDCEATSYSVSAQVPSGWSSTHGIISLASGQSSTMQIAVTSATHAADGTYNIAVLAQSATDSSVVSKSSLSYVVVNSVNNAPVAVYDSVLLLAKDPTLINVLGNDSDPDGDTLRISGVTQGAKGSVDITASGQLLYTPAKNFKGSDSFTYTITDGEKTATATVSIGMDSSTSSNSGPSNNSGKGKK</sequence>
<evidence type="ECO:0000259" key="3">
    <source>
        <dbReference type="Pfam" id="PF10633"/>
    </source>
</evidence>
<feature type="region of interest" description="Disordered" evidence="1">
    <location>
        <begin position="996"/>
        <end position="1017"/>
    </location>
</feature>
<protein>
    <submittedName>
        <fullName evidence="4">Cadherin-like domain-containing protein</fullName>
    </submittedName>
</protein>